<gene>
    <name evidence="14" type="primary">atp8</name>
</gene>
<dbReference type="InterPro" id="IPR001421">
    <property type="entry name" value="ATP8_metazoa"/>
</dbReference>
<evidence type="ECO:0000256" key="12">
    <source>
        <dbReference type="RuleBase" id="RU003661"/>
    </source>
</evidence>
<evidence type="ECO:0000256" key="8">
    <source>
        <dbReference type="ARBA" id="ARBA00022989"/>
    </source>
</evidence>
<evidence type="ECO:0000256" key="10">
    <source>
        <dbReference type="ARBA" id="ARBA00023128"/>
    </source>
</evidence>
<comment type="subunit">
    <text evidence="3">F-type ATPases have 2 components, CF(1) - the catalytic core - and CF(0) - the membrane proton channel.</text>
</comment>
<evidence type="ECO:0000256" key="9">
    <source>
        <dbReference type="ARBA" id="ARBA00023065"/>
    </source>
</evidence>
<keyword evidence="6 12" id="KW-0812">Transmembrane</keyword>
<dbReference type="GO" id="GO:0045259">
    <property type="term" value="C:proton-transporting ATP synthase complex"/>
    <property type="evidence" value="ECO:0007669"/>
    <property type="project" value="UniProtKB-KW"/>
</dbReference>
<evidence type="ECO:0000256" key="11">
    <source>
        <dbReference type="ARBA" id="ARBA00023136"/>
    </source>
</evidence>
<keyword evidence="7 12" id="KW-0375">Hydrogen ion transport</keyword>
<evidence type="ECO:0000256" key="7">
    <source>
        <dbReference type="ARBA" id="ARBA00022781"/>
    </source>
</evidence>
<dbReference type="GO" id="GO:0031966">
    <property type="term" value="C:mitochondrial membrane"/>
    <property type="evidence" value="ECO:0007669"/>
    <property type="project" value="UniProtKB-SubCell"/>
</dbReference>
<keyword evidence="9 12" id="KW-0406">Ion transport</keyword>
<evidence type="ECO:0000256" key="13">
    <source>
        <dbReference type="SAM" id="Phobius"/>
    </source>
</evidence>
<accession>A0A6C0R2Y9</accession>
<feature type="transmembrane region" description="Helical" evidence="13">
    <location>
        <begin position="7"/>
        <end position="31"/>
    </location>
</feature>
<dbReference type="AlphaFoldDB" id="A0A6C0R2Y9"/>
<evidence type="ECO:0000256" key="4">
    <source>
        <dbReference type="ARBA" id="ARBA00022448"/>
    </source>
</evidence>
<sequence>MPQMAPMYWLFLFFYFLAIFLVYIMLTYYFALPLVKSGSDNQIINCESLNWSW</sequence>
<protein>
    <recommendedName>
        <fullName evidence="12">ATP synthase complex subunit 8</fullName>
    </recommendedName>
</protein>
<dbReference type="Pfam" id="PF00895">
    <property type="entry name" value="ATP-synt_8"/>
    <property type="match status" value="1"/>
</dbReference>
<keyword evidence="11 13" id="KW-0472">Membrane</keyword>
<reference evidence="14" key="1">
    <citation type="journal article" date="2019" name="Sci. Rep.">
        <title>The mitochondrial genomes of palaeopteran insects and insights into the early insect relationships.</title>
        <authorList>
            <person name="Song N."/>
            <person name="Li X."/>
            <person name="Yin X."/>
            <person name="Li X."/>
            <person name="Yin J."/>
            <person name="Pan P."/>
        </authorList>
    </citation>
    <scope>NUCLEOTIDE SEQUENCE</scope>
</reference>
<keyword evidence="4 12" id="KW-0813">Transport</keyword>
<proteinExistence type="inferred from homology"/>
<evidence type="ECO:0000256" key="5">
    <source>
        <dbReference type="ARBA" id="ARBA00022547"/>
    </source>
</evidence>
<dbReference type="GO" id="GO:0015986">
    <property type="term" value="P:proton motive force-driven ATP synthesis"/>
    <property type="evidence" value="ECO:0007669"/>
    <property type="project" value="InterPro"/>
</dbReference>
<evidence type="ECO:0000256" key="1">
    <source>
        <dbReference type="ARBA" id="ARBA00004304"/>
    </source>
</evidence>
<evidence type="ECO:0000256" key="3">
    <source>
        <dbReference type="ARBA" id="ARBA00011291"/>
    </source>
</evidence>
<keyword evidence="10 12" id="KW-0496">Mitochondrion</keyword>
<organism evidence="14">
    <name type="scientific">Cloeon dipterum</name>
    <dbReference type="NCBI Taxonomy" id="197152"/>
    <lineage>
        <taxon>Eukaryota</taxon>
        <taxon>Metazoa</taxon>
        <taxon>Ecdysozoa</taxon>
        <taxon>Arthropoda</taxon>
        <taxon>Hexapoda</taxon>
        <taxon>Insecta</taxon>
        <taxon>Pterygota</taxon>
        <taxon>Palaeoptera</taxon>
        <taxon>Ephemeroptera</taxon>
        <taxon>Pisciforma</taxon>
        <taxon>Baetidae</taxon>
        <taxon>Cloeon</taxon>
    </lineage>
</organism>
<keyword evidence="5 12" id="KW-0138">CF(0)</keyword>
<keyword evidence="8 13" id="KW-1133">Transmembrane helix</keyword>
<dbReference type="EMBL" id="MK951672">
    <property type="protein sequence ID" value="QHZ87532.1"/>
    <property type="molecule type" value="Genomic_DNA"/>
</dbReference>
<evidence type="ECO:0000256" key="6">
    <source>
        <dbReference type="ARBA" id="ARBA00022692"/>
    </source>
</evidence>
<evidence type="ECO:0000256" key="2">
    <source>
        <dbReference type="ARBA" id="ARBA00008892"/>
    </source>
</evidence>
<name>A0A6C0R2Y9_9INSE</name>
<evidence type="ECO:0000313" key="14">
    <source>
        <dbReference type="EMBL" id="QHZ87532.1"/>
    </source>
</evidence>
<comment type="similarity">
    <text evidence="2 12">Belongs to the ATPase protein 8 family.</text>
</comment>
<geneLocation type="mitochondrion" evidence="14"/>
<dbReference type="GO" id="GO:0015078">
    <property type="term" value="F:proton transmembrane transporter activity"/>
    <property type="evidence" value="ECO:0007669"/>
    <property type="project" value="InterPro"/>
</dbReference>
<comment type="subcellular location">
    <subcellularLocation>
        <location evidence="1 12">Mitochondrion membrane</location>
        <topology evidence="1 12">Single-pass membrane protein</topology>
    </subcellularLocation>
</comment>